<reference evidence="1 2" key="1">
    <citation type="journal article" date="2014" name="Genome Announc.">
        <title>Complete Genome Sequences of Fish Pathogenic Weissella ceti Strains WS74 and WS105.</title>
        <authorList>
            <person name="Figueiredo H.C."/>
            <person name="Leal C.A."/>
            <person name="Dorella F.A."/>
            <person name="Carvalho A.F."/>
            <person name="Soares S.C."/>
            <person name="Pereira F.L."/>
            <person name="Azevedo V.A."/>
        </authorList>
    </citation>
    <scope>NUCLEOTIDE SEQUENCE [LARGE SCALE GENOMIC DNA]</scope>
    <source>
        <strain evidence="1 2">WS74</strain>
    </source>
</reference>
<accession>A0A088GGI2</accession>
<dbReference type="EMBL" id="CP009223">
    <property type="protein sequence ID" value="AIM63086.1"/>
    <property type="molecule type" value="Genomic_DNA"/>
</dbReference>
<evidence type="ECO:0000313" key="1">
    <source>
        <dbReference type="EMBL" id="AIM63086.1"/>
    </source>
</evidence>
<keyword evidence="2" id="KW-1185">Reference proteome</keyword>
<dbReference type="RefSeq" id="WP_038536266.1">
    <property type="nucleotide sequence ID" value="NZ_CP009223.1"/>
</dbReference>
<protein>
    <submittedName>
        <fullName evidence="1">Uncharacterized protein</fullName>
    </submittedName>
</protein>
<gene>
    <name evidence="1" type="ORF">WS74_0834</name>
</gene>
<organism evidence="1 2">
    <name type="scientific">Weissella ceti</name>
    <dbReference type="NCBI Taxonomy" id="759620"/>
    <lineage>
        <taxon>Bacteria</taxon>
        <taxon>Bacillati</taxon>
        <taxon>Bacillota</taxon>
        <taxon>Bacilli</taxon>
        <taxon>Lactobacillales</taxon>
        <taxon>Lactobacillaceae</taxon>
        <taxon>Weissella</taxon>
    </lineage>
</organism>
<dbReference type="AlphaFoldDB" id="A0A088GGI2"/>
<dbReference type="KEGG" id="wct:WS74_0834"/>
<name>A0A088GGI2_9LACO</name>
<proteinExistence type="predicted"/>
<evidence type="ECO:0000313" key="2">
    <source>
        <dbReference type="Proteomes" id="UP000029079"/>
    </source>
</evidence>
<sequence length="78" mass="8890">MDILNTDKHPIQEAVDVYARNAFSVLKEGYEKYGDRARILRTEEHEYNTVTGFRCTKVTLEIVDKDDGRLIKGGGVDD</sequence>
<reference evidence="2" key="2">
    <citation type="submission" date="2014-08" db="EMBL/GenBank/DDBJ databases">
        <title>Complete genome of Weissella ceti strain WS74 isolated from diseased rainbow trout in Brazil.</title>
        <authorList>
            <person name="Figueiredo H.C.P."/>
            <person name="Leal C.A.G."/>
            <person name="Pereira F.L."/>
            <person name="Soares S.C."/>
            <person name="Dorella F.A."/>
            <person name="Carvalho A.F."/>
            <person name="Azevedo V.A.C."/>
        </authorList>
    </citation>
    <scope>NUCLEOTIDE SEQUENCE [LARGE SCALE GENOMIC DNA]</scope>
    <source>
        <strain evidence="2">WS74</strain>
    </source>
</reference>
<dbReference type="Proteomes" id="UP000029079">
    <property type="component" value="Chromosome"/>
</dbReference>